<name>A0A9P5APF1_9HYPO</name>
<dbReference type="AlphaFoldDB" id="A0A9P5APF1"/>
<dbReference type="EMBL" id="PVQB02000146">
    <property type="protein sequence ID" value="KAF4342301.1"/>
    <property type="molecule type" value="Genomic_DNA"/>
</dbReference>
<reference evidence="2" key="2">
    <citation type="submission" date="2020-02" db="EMBL/GenBank/DDBJ databases">
        <title>Identification and distribution of gene clusters putatively required for synthesis of sphingolipid metabolism inhibitors in phylogenetically diverse species of the filamentous fungus Fusarium.</title>
        <authorList>
            <person name="Kim H.-S."/>
            <person name="Busman M."/>
            <person name="Brown D.W."/>
            <person name="Divon H."/>
            <person name="Uhlig S."/>
            <person name="Proctor R.H."/>
        </authorList>
    </citation>
    <scope>NUCLEOTIDE SEQUENCE</scope>
    <source>
        <strain evidence="2">NRRL 25174</strain>
    </source>
</reference>
<feature type="compositionally biased region" description="Low complexity" evidence="1">
    <location>
        <begin position="152"/>
        <end position="193"/>
    </location>
</feature>
<dbReference type="Gene3D" id="2.60.120.260">
    <property type="entry name" value="Galactose-binding domain-like"/>
    <property type="match status" value="3"/>
</dbReference>
<feature type="compositionally biased region" description="Polar residues" evidence="1">
    <location>
        <begin position="142"/>
        <end position="151"/>
    </location>
</feature>
<feature type="compositionally biased region" description="Low complexity" evidence="1">
    <location>
        <begin position="112"/>
        <end position="141"/>
    </location>
</feature>
<feature type="region of interest" description="Disordered" evidence="1">
    <location>
        <begin position="112"/>
        <end position="195"/>
    </location>
</feature>
<protein>
    <recommendedName>
        <fullName evidence="4">CBM-cenC domain-containing protein</fullName>
    </recommendedName>
</protein>
<evidence type="ECO:0008006" key="4">
    <source>
        <dbReference type="Google" id="ProtNLM"/>
    </source>
</evidence>
<reference evidence="2" key="1">
    <citation type="journal article" date="2017" name="Mycologia">
        <title>Fusarium algeriense, sp. nov., a novel toxigenic crown rot pathogen of durum wheat from Algeria is nested in the Fusarium burgessii species complex.</title>
        <authorList>
            <person name="Laraba I."/>
            <person name="Keddad A."/>
            <person name="Boureghda H."/>
            <person name="Abdallah N."/>
            <person name="Vaughan M.M."/>
            <person name="Proctor R.H."/>
            <person name="Busman M."/>
            <person name="O'Donnell K."/>
        </authorList>
    </citation>
    <scope>NUCLEOTIDE SEQUENCE</scope>
    <source>
        <strain evidence="2">NRRL 25174</strain>
    </source>
</reference>
<feature type="compositionally biased region" description="Low complexity" evidence="1">
    <location>
        <begin position="46"/>
        <end position="95"/>
    </location>
</feature>
<sequence>MVSLKAIGVAYVAANLLGVDAGLCRPSSRTSLSQSASIVSTTASGSTSIPTTSTDHTSSTDETTATDSATSGTATESSTETLISSTTEGSTLSTIVTPGSSTVSVDLTISGSSATSSDAVTSVDSTVSTETSTSIESTTSGNPTTTAENSVSTNTSASTEPTTTVESSTTADTTTASSEPTTTTSSGPTTTTSACVEPTNLLRQPGFEPSDSGTVWGFYWGGGSIQNDPSQARTGDGFANLPVPENEERRMEQRIHIVPDTEYTISFYYSVVNPPADTQCFVFATFDYYTTLKQVSLPSDTEYHKYTASFISSDNLDPAIEIGVSCPGAGITVNIDDASVLGVNECDPTPVDPNAPPRSTLLVPAQPEEPNCPVNLVQVPGFEPVDGEQAWAFYNRGEFVDDASNARTGEWEALLPSGTRSDAIYLEQNIAAGDLVAGEIYDYHFFWKPKTLPDSGQCYMYGGYNDQIAFTWASINFGATSSTGYTLYSARFNMPSGDLLLQIVFFCDYNNGNTQLGSVYVDDTALIKVGGCEAYPVTGALIENPSFEIQATDDSTYAWFGNNGMTIKAGSTNDGPSPNSGNNFLYVQLSSSKASATLTKPLASALTAGQTYNLQFSWSAGSAYSSGTCSFTIVFGSVSQTLELNGQITAYQYQQFQYSFVPAEAVESMSVTVSCTSGFPDFVFDDFSLQ</sequence>
<accession>A0A9P5APF1</accession>
<organism evidence="2 3">
    <name type="scientific">Fusarium beomiforme</name>
    <dbReference type="NCBI Taxonomy" id="44412"/>
    <lineage>
        <taxon>Eukaryota</taxon>
        <taxon>Fungi</taxon>
        <taxon>Dikarya</taxon>
        <taxon>Ascomycota</taxon>
        <taxon>Pezizomycotina</taxon>
        <taxon>Sordariomycetes</taxon>
        <taxon>Hypocreomycetidae</taxon>
        <taxon>Hypocreales</taxon>
        <taxon>Nectriaceae</taxon>
        <taxon>Fusarium</taxon>
        <taxon>Fusarium burgessii species complex</taxon>
    </lineage>
</organism>
<dbReference type="Proteomes" id="UP000730481">
    <property type="component" value="Unassembled WGS sequence"/>
</dbReference>
<keyword evidence="3" id="KW-1185">Reference proteome</keyword>
<proteinExistence type="predicted"/>
<dbReference type="OrthoDB" id="5099116at2759"/>
<evidence type="ECO:0000313" key="3">
    <source>
        <dbReference type="Proteomes" id="UP000730481"/>
    </source>
</evidence>
<feature type="region of interest" description="Disordered" evidence="1">
    <location>
        <begin position="39"/>
        <end position="98"/>
    </location>
</feature>
<evidence type="ECO:0000313" key="2">
    <source>
        <dbReference type="EMBL" id="KAF4342301.1"/>
    </source>
</evidence>
<evidence type="ECO:0000256" key="1">
    <source>
        <dbReference type="SAM" id="MobiDB-lite"/>
    </source>
</evidence>
<gene>
    <name evidence="2" type="ORF">FBEOM_3708</name>
</gene>
<comment type="caution">
    <text evidence="2">The sequence shown here is derived from an EMBL/GenBank/DDBJ whole genome shotgun (WGS) entry which is preliminary data.</text>
</comment>